<feature type="domain" description="DUF6531" evidence="4">
    <location>
        <begin position="678"/>
        <end position="733"/>
    </location>
</feature>
<dbReference type="NCBIfam" id="TIGR01643">
    <property type="entry name" value="YD_repeat_2x"/>
    <property type="match status" value="1"/>
</dbReference>
<proteinExistence type="predicted"/>
<evidence type="ECO:0000313" key="5">
    <source>
        <dbReference type="EMBL" id="MBA8890004.1"/>
    </source>
</evidence>
<feature type="non-terminal residue" evidence="5">
    <location>
        <position position="1187"/>
    </location>
</feature>
<reference evidence="5 6" key="1">
    <citation type="submission" date="2020-07" db="EMBL/GenBank/DDBJ databases">
        <title>Genomic Encyclopedia of Type Strains, Phase IV (KMG-V): Genome sequencing to study the core and pangenomes of soil and plant-associated prokaryotes.</title>
        <authorList>
            <person name="Whitman W."/>
        </authorList>
    </citation>
    <scope>NUCLEOTIDE SEQUENCE [LARGE SCALE GENOMIC DNA]</scope>
    <source>
        <strain evidence="5 6">RH2WT43</strain>
    </source>
</reference>
<dbReference type="EMBL" id="JACGXL010000009">
    <property type="protein sequence ID" value="MBA8890004.1"/>
    <property type="molecule type" value="Genomic_DNA"/>
</dbReference>
<organism evidence="5 6">
    <name type="scientific">Dokdonella fugitiva</name>
    <dbReference type="NCBI Taxonomy" id="328517"/>
    <lineage>
        <taxon>Bacteria</taxon>
        <taxon>Pseudomonadati</taxon>
        <taxon>Pseudomonadota</taxon>
        <taxon>Gammaproteobacteria</taxon>
        <taxon>Lysobacterales</taxon>
        <taxon>Rhodanobacteraceae</taxon>
        <taxon>Dokdonella</taxon>
    </lineage>
</organism>
<sequence length="1187" mass="129511">MLLVATTGLAANAALPPEQSARVMLPDGSRLELGGLVDGVSTAGAVMTSEPANEKPLDASMLHPRSGHTATVLPDGRVFIWGGVDDHGKIVRSGEWFDPSSRRFTEAHDIPLVPRVGHTATLLTDGRLLVLGGHAEKLGALEEAEIWDWRSNRSELLPISLSPAREGHRASLLADGRVLIVGPGATEAALYDPDHVRFIRAASEDASATSAVDVQVTGAIPAPDAKDVPLDALLALRFDPPLTPESANEKTIALIGPHGATPARVVAAESGRLVFVTPKQDLYPASHYTVFIQGVHDQQGQSLLWHALEFDTQRFMPSPLDPRLDLRKPASGADTSVSTDVAGTASAHTSDRSAGGKDASRGKPFQFSKPLVTDDEVWIPSEANLGGQWRTQRPIAADIKDAINLGMSKNSQKAAWRSHRLRSGVTEISGRILRLNDRPLAGVDVRVGEVHTTTDADGRFSFRGLAAGHQELVVDGSSVGKDGSSFAQFVVGVDVEAGKENPVKPIYLPKIRAQDWIEIPSPLPADLVVRNPYMPGFEVHLPAGTILRGRDGKVVRRVAVIPMPLDRTPINYPVNTPLHMTFQPGGMSVEGLTPGVTKGIQFVYPNYSGEAPGRRAGFLNYDPTAKGWYTYGSGSVSADGRSVLPDPDTQIYSATGFGIFFGAPPAPKGPRCDGASDGDPVDLRTGLFKHSTQGPAMDDVVPLSWRTTYRPGDTQKRNFGYGTSHTYGMYLYYPGPDVHTNWMELDLVLPDCSVVKFESVMDTPHSTTYLAKHTSTPTAYYGATLTWDPSAGVRLTRRDGTQFHFNEYGGDLLRVVDRFGRSVEVTRSGGLISRVATESGRYVDVQYDTQNRITDLADIAGRHWQYAYTSAGYLDHVTYPDTTHENFIYDANGRMTDVFDRRGNRMVHNVYDSSDRVTDQTLADGALYHFDYVANAQGLSTQVDVTRPNGTVRRVTFHASGYPLTDTDAFGTSLQRTVTYERDSIGFVTAFTDALNRRTELGYDSDKHVTSLTTLAGTTDALTGNFTYTPAHDLATMVDPWGRTTTFTFDARRHLKRIEDSFGRSVALTYDDLDRVTQLKDHLNRTTSLGYDLYDVRTVTDPLLNSTTYFVDTLGRPAAVENPLHQRTQAHYDINDRVKDVVDASGATTAFGYDAMGNLTSLTDALNRTTNWTYDARQRPLTRTDAL</sequence>
<dbReference type="AlphaFoldDB" id="A0A839FD60"/>
<dbReference type="Pfam" id="PF13620">
    <property type="entry name" value="CarboxypepD_reg"/>
    <property type="match status" value="1"/>
</dbReference>
<dbReference type="InterPro" id="IPR050708">
    <property type="entry name" value="T6SS_VgrG/RHS"/>
</dbReference>
<dbReference type="Gene3D" id="2.180.10.10">
    <property type="entry name" value="RHS repeat-associated core"/>
    <property type="match status" value="2"/>
</dbReference>
<keyword evidence="1" id="KW-0732">Signal</keyword>
<dbReference type="Gene3D" id="2.130.10.80">
    <property type="entry name" value="Galactose oxidase/kelch, beta-propeller"/>
    <property type="match status" value="2"/>
</dbReference>
<dbReference type="Proteomes" id="UP000550401">
    <property type="component" value="Unassembled WGS sequence"/>
</dbReference>
<evidence type="ECO:0000259" key="4">
    <source>
        <dbReference type="Pfam" id="PF20148"/>
    </source>
</evidence>
<dbReference type="InterPro" id="IPR015915">
    <property type="entry name" value="Kelch-typ_b-propeller"/>
</dbReference>
<feature type="region of interest" description="Disordered" evidence="2">
    <location>
        <begin position="320"/>
        <end position="367"/>
    </location>
</feature>
<evidence type="ECO:0000256" key="2">
    <source>
        <dbReference type="SAM" id="MobiDB-lite"/>
    </source>
</evidence>
<dbReference type="Pfam" id="PF13205">
    <property type="entry name" value="Big_5"/>
    <property type="match status" value="1"/>
</dbReference>
<dbReference type="Pfam" id="PF07646">
    <property type="entry name" value="Kelch_2"/>
    <property type="match status" value="1"/>
</dbReference>
<comment type="caution">
    <text evidence="5">The sequence shown here is derived from an EMBL/GenBank/DDBJ whole genome shotgun (WGS) entry which is preliminary data.</text>
</comment>
<dbReference type="InterPro" id="IPR032812">
    <property type="entry name" value="SbsA_Ig"/>
</dbReference>
<evidence type="ECO:0000259" key="3">
    <source>
        <dbReference type="Pfam" id="PF13205"/>
    </source>
</evidence>
<dbReference type="InterPro" id="IPR045351">
    <property type="entry name" value="DUF6531"/>
</dbReference>
<dbReference type="PANTHER" id="PTHR32305:SF15">
    <property type="entry name" value="PROTEIN RHSA-RELATED"/>
    <property type="match status" value="1"/>
</dbReference>
<dbReference type="SUPFAM" id="SSF117281">
    <property type="entry name" value="Kelch motif"/>
    <property type="match status" value="1"/>
</dbReference>
<accession>A0A839FD60</accession>
<dbReference type="InterPro" id="IPR037293">
    <property type="entry name" value="Gal_Oxidase_central_sf"/>
</dbReference>
<dbReference type="PANTHER" id="PTHR32305">
    <property type="match status" value="1"/>
</dbReference>
<keyword evidence="6" id="KW-1185">Reference proteome</keyword>
<dbReference type="InterPro" id="IPR011498">
    <property type="entry name" value="Kelch_2"/>
</dbReference>
<dbReference type="Pfam" id="PF05593">
    <property type="entry name" value="RHS_repeat"/>
    <property type="match status" value="1"/>
</dbReference>
<dbReference type="SUPFAM" id="SSF49464">
    <property type="entry name" value="Carboxypeptidase regulatory domain-like"/>
    <property type="match status" value="1"/>
</dbReference>
<dbReference type="InterPro" id="IPR006530">
    <property type="entry name" value="YD"/>
</dbReference>
<dbReference type="InterPro" id="IPR031325">
    <property type="entry name" value="RHS_repeat"/>
</dbReference>
<evidence type="ECO:0000313" key="6">
    <source>
        <dbReference type="Proteomes" id="UP000550401"/>
    </source>
</evidence>
<feature type="compositionally biased region" description="Basic and acidic residues" evidence="2">
    <location>
        <begin position="349"/>
        <end position="361"/>
    </location>
</feature>
<evidence type="ECO:0000256" key="1">
    <source>
        <dbReference type="ARBA" id="ARBA00022729"/>
    </source>
</evidence>
<dbReference type="RefSeq" id="WP_182533033.1">
    <property type="nucleotide sequence ID" value="NZ_JACGXL010000009.1"/>
</dbReference>
<gene>
    <name evidence="5" type="ORF">FHW12_004251</name>
</gene>
<protein>
    <submittedName>
        <fullName evidence="5">YD repeat-containing protein</fullName>
    </submittedName>
</protein>
<name>A0A839FD60_9GAMM</name>
<dbReference type="InterPro" id="IPR008969">
    <property type="entry name" value="CarboxyPept-like_regulatory"/>
</dbReference>
<feature type="domain" description="SbsA Ig-like" evidence="3">
    <location>
        <begin position="214"/>
        <end position="310"/>
    </location>
</feature>
<dbReference type="Pfam" id="PF20148">
    <property type="entry name" value="DUF6531"/>
    <property type="match status" value="1"/>
</dbReference>